<protein>
    <submittedName>
        <fullName evidence="7">N-glycosyltransferase</fullName>
    </submittedName>
</protein>
<evidence type="ECO:0000259" key="6">
    <source>
        <dbReference type="Pfam" id="PF00535"/>
    </source>
</evidence>
<evidence type="ECO:0000313" key="8">
    <source>
        <dbReference type="Proteomes" id="UP000220836"/>
    </source>
</evidence>
<organism evidence="7 8">
    <name type="scientific">Pelagimonas varians</name>
    <dbReference type="NCBI Taxonomy" id="696760"/>
    <lineage>
        <taxon>Bacteria</taxon>
        <taxon>Pseudomonadati</taxon>
        <taxon>Pseudomonadota</taxon>
        <taxon>Alphaproteobacteria</taxon>
        <taxon>Rhodobacterales</taxon>
        <taxon>Roseobacteraceae</taxon>
        <taxon>Pelagimonas</taxon>
    </lineage>
</organism>
<evidence type="ECO:0000256" key="1">
    <source>
        <dbReference type="ARBA" id="ARBA00004236"/>
    </source>
</evidence>
<dbReference type="Gene3D" id="3.90.550.10">
    <property type="entry name" value="Spore Coat Polysaccharide Biosynthesis Protein SpsA, Chain A"/>
    <property type="match status" value="1"/>
</dbReference>
<dbReference type="Proteomes" id="UP000220836">
    <property type="component" value="Unassembled WGS sequence"/>
</dbReference>
<dbReference type="AlphaFoldDB" id="A0A238KJH9"/>
<evidence type="ECO:0000313" key="7">
    <source>
        <dbReference type="EMBL" id="SMX42880.1"/>
    </source>
</evidence>
<sequence>MPLFLKCVAPWVRVMVIDESVGQMQLSVILPASNEAALIGDCLAAILTSDWDGSGVQVIVVANGCTDDTAHQARTKTQAFSERGWQLQVIERTQGGKLGALNAGDDAARGAVRVYLDADVIISRGLLWQLANVLESRTARYASGAVNITSKGWISGAYARIWRQVPFMTECVPGCGVYAVNAEGRTRWADFPDIISDDTFVRLCFTPHERIGVSASYDWPIAEGFRNLVKVRRRQDLGVDQIGLEYSDLVGNDDKPQFPFGRKLGLAMRHPLGFLIYSAVAVVSRLTRSRDTGWSRSR</sequence>
<proteinExistence type="predicted"/>
<keyword evidence="2" id="KW-1003">Cell membrane</keyword>
<reference evidence="7 8" key="1">
    <citation type="submission" date="2017-05" db="EMBL/GenBank/DDBJ databases">
        <authorList>
            <person name="Song R."/>
            <person name="Chenine A.L."/>
            <person name="Ruprecht R.M."/>
        </authorList>
    </citation>
    <scope>NUCLEOTIDE SEQUENCE [LARGE SCALE GENOMIC DNA]</scope>
    <source>
        <strain evidence="7 8">CECT 8663</strain>
    </source>
</reference>
<keyword evidence="4 7" id="KW-0808">Transferase</keyword>
<dbReference type="PANTHER" id="PTHR43646">
    <property type="entry name" value="GLYCOSYLTRANSFERASE"/>
    <property type="match status" value="1"/>
</dbReference>
<dbReference type="SUPFAM" id="SSF53448">
    <property type="entry name" value="Nucleotide-diphospho-sugar transferases"/>
    <property type="match status" value="1"/>
</dbReference>
<dbReference type="GO" id="GO:0016757">
    <property type="term" value="F:glycosyltransferase activity"/>
    <property type="evidence" value="ECO:0007669"/>
    <property type="project" value="UniProtKB-KW"/>
</dbReference>
<evidence type="ECO:0000256" key="2">
    <source>
        <dbReference type="ARBA" id="ARBA00022475"/>
    </source>
</evidence>
<dbReference type="GO" id="GO:0005886">
    <property type="term" value="C:plasma membrane"/>
    <property type="evidence" value="ECO:0007669"/>
    <property type="project" value="UniProtKB-SubCell"/>
</dbReference>
<keyword evidence="3" id="KW-0328">Glycosyltransferase</keyword>
<dbReference type="Pfam" id="PF00535">
    <property type="entry name" value="Glycos_transf_2"/>
    <property type="match status" value="1"/>
</dbReference>
<dbReference type="PANTHER" id="PTHR43646:SF2">
    <property type="entry name" value="GLYCOSYLTRANSFERASE 2-LIKE DOMAIN-CONTAINING PROTEIN"/>
    <property type="match status" value="1"/>
</dbReference>
<evidence type="ECO:0000256" key="5">
    <source>
        <dbReference type="ARBA" id="ARBA00023136"/>
    </source>
</evidence>
<evidence type="ECO:0000256" key="3">
    <source>
        <dbReference type="ARBA" id="ARBA00022676"/>
    </source>
</evidence>
<dbReference type="EMBL" id="FXYH01000008">
    <property type="protein sequence ID" value="SMX42880.1"/>
    <property type="molecule type" value="Genomic_DNA"/>
</dbReference>
<gene>
    <name evidence="7" type="ORF">PEV8663_02511</name>
</gene>
<accession>A0A238KJH9</accession>
<dbReference type="InterPro" id="IPR029044">
    <property type="entry name" value="Nucleotide-diphossugar_trans"/>
</dbReference>
<comment type="subcellular location">
    <subcellularLocation>
        <location evidence="1">Cell membrane</location>
    </subcellularLocation>
</comment>
<keyword evidence="8" id="KW-1185">Reference proteome</keyword>
<feature type="domain" description="Glycosyltransferase 2-like" evidence="6">
    <location>
        <begin position="27"/>
        <end position="153"/>
    </location>
</feature>
<dbReference type="RefSeq" id="WP_306456919.1">
    <property type="nucleotide sequence ID" value="NZ_FXYH01000008.1"/>
</dbReference>
<evidence type="ECO:0000256" key="4">
    <source>
        <dbReference type="ARBA" id="ARBA00022679"/>
    </source>
</evidence>
<name>A0A238KJH9_9RHOB</name>
<dbReference type="InterPro" id="IPR001173">
    <property type="entry name" value="Glyco_trans_2-like"/>
</dbReference>
<keyword evidence="5" id="KW-0472">Membrane</keyword>